<gene>
    <name evidence="2" type="ORF">P4S50_16955</name>
</gene>
<organism evidence="2 3">
    <name type="scientific">Tepidibacter hydrothermalis</name>
    <dbReference type="NCBI Taxonomy" id="3036126"/>
    <lineage>
        <taxon>Bacteria</taxon>
        <taxon>Bacillati</taxon>
        <taxon>Bacillota</taxon>
        <taxon>Clostridia</taxon>
        <taxon>Peptostreptococcales</taxon>
        <taxon>Peptostreptococcaceae</taxon>
        <taxon>Tepidibacter</taxon>
    </lineage>
</organism>
<keyword evidence="2" id="KW-0969">Cilium</keyword>
<proteinExistence type="predicted"/>
<sequence>MKSIDSFIQVLNQELLINKSLLEISMEKKDHIINNNSKEISSLMIKEQNYVKQIIEFEKLRAGLTLSIQKELGIEKIENIKDIINNIDEEKGEKVNSIANELRKILKELEHNNNLNSKLLDITLEYLDLNINLLTSRAEPKLYGKSANEQKNKGNNFFDTKY</sequence>
<dbReference type="Proteomes" id="UP001222800">
    <property type="component" value="Chromosome"/>
</dbReference>
<evidence type="ECO:0000256" key="1">
    <source>
        <dbReference type="ARBA" id="ARBA00022795"/>
    </source>
</evidence>
<protein>
    <submittedName>
        <fullName evidence="2">Flagellar protein FlgN</fullName>
    </submittedName>
</protein>
<keyword evidence="2" id="KW-0966">Cell projection</keyword>
<dbReference type="RefSeq" id="WP_277732020.1">
    <property type="nucleotide sequence ID" value="NZ_CP120733.1"/>
</dbReference>
<keyword evidence="2" id="KW-0282">Flagellum</keyword>
<dbReference type="EMBL" id="CP120733">
    <property type="protein sequence ID" value="WFD10043.1"/>
    <property type="molecule type" value="Genomic_DNA"/>
</dbReference>
<reference evidence="2 3" key="1">
    <citation type="submission" date="2023-03" db="EMBL/GenBank/DDBJ databases">
        <title>Complete genome sequence of Tepidibacter sp. SWIR-1, isolated from a deep-sea hydrothermal vent.</title>
        <authorList>
            <person name="Li X."/>
        </authorList>
    </citation>
    <scope>NUCLEOTIDE SEQUENCE [LARGE SCALE GENOMIC DNA]</scope>
    <source>
        <strain evidence="2 3">SWIR-1</strain>
    </source>
</reference>
<name>A0ABY8EAT3_9FIRM</name>
<keyword evidence="1" id="KW-1005">Bacterial flagellum biogenesis</keyword>
<evidence type="ECO:0000313" key="3">
    <source>
        <dbReference type="Proteomes" id="UP001222800"/>
    </source>
</evidence>
<evidence type="ECO:0000313" key="2">
    <source>
        <dbReference type="EMBL" id="WFD10043.1"/>
    </source>
</evidence>
<dbReference type="SUPFAM" id="SSF140566">
    <property type="entry name" value="FlgN-like"/>
    <property type="match status" value="1"/>
</dbReference>
<keyword evidence="3" id="KW-1185">Reference proteome</keyword>
<dbReference type="Gene3D" id="1.20.58.300">
    <property type="entry name" value="FlgN-like"/>
    <property type="match status" value="1"/>
</dbReference>
<dbReference type="InterPro" id="IPR007809">
    <property type="entry name" value="FlgN-like"/>
</dbReference>
<dbReference type="InterPro" id="IPR036679">
    <property type="entry name" value="FlgN-like_sf"/>
</dbReference>
<dbReference type="Pfam" id="PF05130">
    <property type="entry name" value="FlgN"/>
    <property type="match status" value="1"/>
</dbReference>
<accession>A0ABY8EAT3</accession>